<evidence type="ECO:0000259" key="1">
    <source>
        <dbReference type="Pfam" id="PF08241"/>
    </source>
</evidence>
<dbReference type="InterPro" id="IPR013216">
    <property type="entry name" value="Methyltransf_11"/>
</dbReference>
<accession>A0A2C8FA86</accession>
<dbReference type="SUPFAM" id="SSF53335">
    <property type="entry name" value="S-adenosyl-L-methionine-dependent methyltransferases"/>
    <property type="match status" value="1"/>
</dbReference>
<keyword evidence="2" id="KW-0489">Methyltransferase</keyword>
<reference evidence="3" key="1">
    <citation type="submission" date="2017-09" db="EMBL/GenBank/DDBJ databases">
        <authorList>
            <person name="Regsiter A."/>
            <person name="William W."/>
        </authorList>
    </citation>
    <scope>NUCLEOTIDE SEQUENCE [LARGE SCALE GENOMIC DNA]</scope>
    <source>
        <strain evidence="3">500-1</strain>
    </source>
</reference>
<dbReference type="PANTHER" id="PTHR43036">
    <property type="entry name" value="OSJNBB0011N17.9 PROTEIN"/>
    <property type="match status" value="1"/>
</dbReference>
<name>A0A2C8FA86_9BACT</name>
<dbReference type="GO" id="GO:0008757">
    <property type="term" value="F:S-adenosylmethionine-dependent methyltransferase activity"/>
    <property type="evidence" value="ECO:0007669"/>
    <property type="project" value="InterPro"/>
</dbReference>
<sequence length="404" mass="45818">MVYIAQDSLADLFFTFTWESSHATHIENYMAVDVSYTRDILPLGIKSRTRGLGEGDSVAMKMDSSEVPPFKPGKVLDMPIARFQAPLINGRYIKPRIGRFYPKHFIESVPGTRPDSDTPFRVVDWDRSGFKADLNHPMAGREVTVKAAITKIKKHHGAAGKLKRWPDSILKGPGMQARLPETPTDFLGAEPFKRDDESSDANFYSKPRMVHHMDSRARQNIQHAYANVLAGGMDILDLMAGHESHLPEGIEPKSVTGLGMNKKELEANTSLTDHLIHDLNEQPEMPFESNSFDAVICTASVEYLIKPHAVFEEVARILRPGGVFAVAFSNRWFPSKVIRVWTELHEFERMGLVSQYMIRSEQFEAITTLSERGWERPKDSDDRYAEELPESDPVYAVWSRKKRD</sequence>
<organism evidence="2 3">
    <name type="scientific">Pseudodesulfovibrio profundus</name>
    <dbReference type="NCBI Taxonomy" id="57320"/>
    <lineage>
        <taxon>Bacteria</taxon>
        <taxon>Pseudomonadati</taxon>
        <taxon>Thermodesulfobacteriota</taxon>
        <taxon>Desulfovibrionia</taxon>
        <taxon>Desulfovibrionales</taxon>
        <taxon>Desulfovibrionaceae</taxon>
    </lineage>
</organism>
<dbReference type="Gene3D" id="3.40.50.150">
    <property type="entry name" value="Vaccinia Virus protein VP39"/>
    <property type="match status" value="1"/>
</dbReference>
<dbReference type="AlphaFoldDB" id="A0A2C8FA86"/>
<feature type="domain" description="Methyltransferase type 11" evidence="1">
    <location>
        <begin position="254"/>
        <end position="325"/>
    </location>
</feature>
<dbReference type="Proteomes" id="UP000219215">
    <property type="component" value="Chromosome DPRO"/>
</dbReference>
<proteinExistence type="predicted"/>
<keyword evidence="3" id="KW-1185">Reference proteome</keyword>
<dbReference type="Gene3D" id="3.10.50.40">
    <property type="match status" value="1"/>
</dbReference>
<dbReference type="GO" id="GO:0032259">
    <property type="term" value="P:methylation"/>
    <property type="evidence" value="ECO:0007669"/>
    <property type="project" value="UniProtKB-KW"/>
</dbReference>
<dbReference type="KEGG" id="pprf:DPRO_2437"/>
<dbReference type="RefSeq" id="WP_097012223.1">
    <property type="nucleotide sequence ID" value="NZ_LT907975.1"/>
</dbReference>
<keyword evidence="2" id="KW-0808">Transferase</keyword>
<gene>
    <name evidence="2" type="ORF">DPRO_2437</name>
</gene>
<dbReference type="InterPro" id="IPR046357">
    <property type="entry name" value="PPIase_dom_sf"/>
</dbReference>
<dbReference type="OrthoDB" id="529208at2"/>
<dbReference type="EMBL" id="LT907975">
    <property type="protein sequence ID" value="SOB59345.1"/>
    <property type="molecule type" value="Genomic_DNA"/>
</dbReference>
<dbReference type="InterPro" id="IPR029063">
    <property type="entry name" value="SAM-dependent_MTases_sf"/>
</dbReference>
<evidence type="ECO:0000313" key="3">
    <source>
        <dbReference type="Proteomes" id="UP000219215"/>
    </source>
</evidence>
<evidence type="ECO:0000313" key="2">
    <source>
        <dbReference type="EMBL" id="SOB59345.1"/>
    </source>
</evidence>
<protein>
    <submittedName>
        <fullName evidence="2">Methyltransferase type 11</fullName>
    </submittedName>
</protein>
<dbReference type="Pfam" id="PF08241">
    <property type="entry name" value="Methyltransf_11"/>
    <property type="match status" value="1"/>
</dbReference>
<dbReference type="PANTHER" id="PTHR43036:SF2">
    <property type="entry name" value="OS04G0481300 PROTEIN"/>
    <property type="match status" value="1"/>
</dbReference>
<dbReference type="CDD" id="cd02440">
    <property type="entry name" value="AdoMet_MTases"/>
    <property type="match status" value="1"/>
</dbReference>
<dbReference type="GO" id="GO:0003755">
    <property type="term" value="F:peptidyl-prolyl cis-trans isomerase activity"/>
    <property type="evidence" value="ECO:0007669"/>
    <property type="project" value="InterPro"/>
</dbReference>